<dbReference type="InterPro" id="IPR016187">
    <property type="entry name" value="CTDL_fold"/>
</dbReference>
<evidence type="ECO:0000259" key="2">
    <source>
        <dbReference type="PROSITE" id="PS50041"/>
    </source>
</evidence>
<reference evidence="3" key="1">
    <citation type="submission" date="2017-01" db="EMBL/GenBank/DDBJ databases">
        <title>A deep insight into the sialotranscriptome of adult male and female Cluex tarsalis mosquitoes.</title>
        <authorList>
            <person name="Ribeiro J.M."/>
            <person name="Moreira F."/>
            <person name="Bernard K.A."/>
            <person name="Calvo E."/>
        </authorList>
    </citation>
    <scope>NUCLEOTIDE SEQUENCE</scope>
    <source>
        <strain evidence="3">Kern County</strain>
        <tissue evidence="3">Salivary glands</tissue>
    </source>
</reference>
<dbReference type="InterPro" id="IPR001304">
    <property type="entry name" value="C-type_lectin-like"/>
</dbReference>
<keyword evidence="1" id="KW-0732">Signal</keyword>
<name>A0A1Q3FFA5_CULTA</name>
<sequence length="154" mass="17459">MFEIIFVIFGFSCLLACGQKPEPKEYVVIQKEANWIGAIEFCHRIRMQPAVVSSAQQQRQIEDAVGAFPDPTPGPLGKKTYYWIGGSNLSSKRWFVWEPTGQPFTYSKWDVNQPNLKFNCVALGYSASTLDRGQWATVNCDEQLKQFVCEVGPR</sequence>
<dbReference type="PROSITE" id="PS50041">
    <property type="entry name" value="C_TYPE_LECTIN_2"/>
    <property type="match status" value="1"/>
</dbReference>
<evidence type="ECO:0000313" key="3">
    <source>
        <dbReference type="EMBL" id="JAV26239.1"/>
    </source>
</evidence>
<evidence type="ECO:0000256" key="1">
    <source>
        <dbReference type="SAM" id="SignalP"/>
    </source>
</evidence>
<dbReference type="InterPro" id="IPR016186">
    <property type="entry name" value="C-type_lectin-like/link_sf"/>
</dbReference>
<dbReference type="SUPFAM" id="SSF56436">
    <property type="entry name" value="C-type lectin-like"/>
    <property type="match status" value="1"/>
</dbReference>
<organism evidence="3">
    <name type="scientific">Culex tarsalis</name>
    <name type="common">Encephalitis mosquito</name>
    <dbReference type="NCBI Taxonomy" id="7177"/>
    <lineage>
        <taxon>Eukaryota</taxon>
        <taxon>Metazoa</taxon>
        <taxon>Ecdysozoa</taxon>
        <taxon>Arthropoda</taxon>
        <taxon>Hexapoda</taxon>
        <taxon>Insecta</taxon>
        <taxon>Pterygota</taxon>
        <taxon>Neoptera</taxon>
        <taxon>Endopterygota</taxon>
        <taxon>Diptera</taxon>
        <taxon>Nematocera</taxon>
        <taxon>Culicoidea</taxon>
        <taxon>Culicidae</taxon>
        <taxon>Culicinae</taxon>
        <taxon>Culicini</taxon>
        <taxon>Culex</taxon>
        <taxon>Culex</taxon>
    </lineage>
</organism>
<dbReference type="SMART" id="SM00034">
    <property type="entry name" value="CLECT"/>
    <property type="match status" value="1"/>
</dbReference>
<feature type="signal peptide" evidence="1">
    <location>
        <begin position="1"/>
        <end position="18"/>
    </location>
</feature>
<dbReference type="AlphaFoldDB" id="A0A1Q3FFA5"/>
<dbReference type="EMBL" id="GFDL01008806">
    <property type="protein sequence ID" value="JAV26239.1"/>
    <property type="molecule type" value="Transcribed_RNA"/>
</dbReference>
<proteinExistence type="predicted"/>
<feature type="chain" id="PRO_5012185260" evidence="1">
    <location>
        <begin position="19"/>
        <end position="154"/>
    </location>
</feature>
<feature type="domain" description="C-type lectin" evidence="2">
    <location>
        <begin position="26"/>
        <end position="144"/>
    </location>
</feature>
<keyword evidence="3" id="KW-0430">Lectin</keyword>
<dbReference type="Pfam" id="PF00059">
    <property type="entry name" value="Lectin_C"/>
    <property type="match status" value="1"/>
</dbReference>
<dbReference type="CDD" id="cd00037">
    <property type="entry name" value="CLECT"/>
    <property type="match status" value="1"/>
</dbReference>
<dbReference type="Gene3D" id="3.10.100.10">
    <property type="entry name" value="Mannose-Binding Protein A, subunit A"/>
    <property type="match status" value="1"/>
</dbReference>
<protein>
    <submittedName>
        <fullName evidence="3">Putative c-type lectin</fullName>
    </submittedName>
</protein>
<dbReference type="GO" id="GO:0030246">
    <property type="term" value="F:carbohydrate binding"/>
    <property type="evidence" value="ECO:0007669"/>
    <property type="project" value="UniProtKB-KW"/>
</dbReference>
<accession>A0A1Q3FFA5</accession>